<dbReference type="Pfam" id="PF00644">
    <property type="entry name" value="PARP"/>
    <property type="match status" value="1"/>
</dbReference>
<evidence type="ECO:0000313" key="4">
    <source>
        <dbReference type="Proteomes" id="UP000785679"/>
    </source>
</evidence>
<organism evidence="3 4">
    <name type="scientific">Halteria grandinella</name>
    <dbReference type="NCBI Taxonomy" id="5974"/>
    <lineage>
        <taxon>Eukaryota</taxon>
        <taxon>Sar</taxon>
        <taxon>Alveolata</taxon>
        <taxon>Ciliophora</taxon>
        <taxon>Intramacronucleata</taxon>
        <taxon>Spirotrichea</taxon>
        <taxon>Stichotrichia</taxon>
        <taxon>Sporadotrichida</taxon>
        <taxon>Halteriidae</taxon>
        <taxon>Halteria</taxon>
    </lineage>
</organism>
<sequence length="251" mass="29205">MACKVKYELEDIQVTQERIKLIGKRSREAKAFIKKFLEGRNLQDEQIKFKVPKHWDPLYRLNQGHCQVFTLPNTCLEYNEVLNEFQNTMLAANVIKIERIQNYILWKKYLLEATILTEKLGSKKDQKVKYLFHGTKHTKPSDIYESEQGFNIAYSNNGSWGRANYFAVNASYSCNGFKHAVGNGTYQIFFARVLLGKCIELARDSQLREPPLSIFNMQRYDSIKGRTGGSDVYMVYANAKAYPEYLITYKE</sequence>
<dbReference type="Proteomes" id="UP000785679">
    <property type="component" value="Unassembled WGS sequence"/>
</dbReference>
<dbReference type="EMBL" id="RRYP01003892">
    <property type="protein sequence ID" value="TNV83377.1"/>
    <property type="molecule type" value="Genomic_DNA"/>
</dbReference>
<reference evidence="3" key="1">
    <citation type="submission" date="2019-06" db="EMBL/GenBank/DDBJ databases">
        <authorList>
            <person name="Zheng W."/>
        </authorList>
    </citation>
    <scope>NUCLEOTIDE SEQUENCE</scope>
    <source>
        <strain evidence="3">QDHG01</strain>
    </source>
</reference>
<evidence type="ECO:0000259" key="2">
    <source>
        <dbReference type="PROSITE" id="PS51059"/>
    </source>
</evidence>
<dbReference type="PANTHER" id="PTHR45740:SF2">
    <property type="entry name" value="POLY [ADP-RIBOSE] POLYMERASE"/>
    <property type="match status" value="1"/>
</dbReference>
<dbReference type="SUPFAM" id="SSF56399">
    <property type="entry name" value="ADP-ribosylation"/>
    <property type="match status" value="1"/>
</dbReference>
<protein>
    <recommendedName>
        <fullName evidence="1">Poly [ADP-ribose] polymerase</fullName>
        <shortName evidence="1">PARP</shortName>
        <ecNumber evidence="1">2.4.2.-</ecNumber>
    </recommendedName>
</protein>
<name>A0A8J8NWQ2_HALGN</name>
<dbReference type="InterPro" id="IPR012317">
    <property type="entry name" value="Poly(ADP-ribose)pol_cat_dom"/>
</dbReference>
<dbReference type="GO" id="GO:0005634">
    <property type="term" value="C:nucleus"/>
    <property type="evidence" value="ECO:0007669"/>
    <property type="project" value="TreeGrafter"/>
</dbReference>
<dbReference type="AlphaFoldDB" id="A0A8J8NWQ2"/>
<dbReference type="GO" id="GO:1990404">
    <property type="term" value="F:NAD+-protein mono-ADP-ribosyltransferase activity"/>
    <property type="evidence" value="ECO:0007669"/>
    <property type="project" value="TreeGrafter"/>
</dbReference>
<keyword evidence="1" id="KW-0808">Transferase</keyword>
<dbReference type="GO" id="GO:0003950">
    <property type="term" value="F:NAD+ poly-ADP-ribosyltransferase activity"/>
    <property type="evidence" value="ECO:0007669"/>
    <property type="project" value="UniProtKB-UniRule"/>
</dbReference>
<evidence type="ECO:0000313" key="3">
    <source>
        <dbReference type="EMBL" id="TNV83377.1"/>
    </source>
</evidence>
<keyword evidence="1" id="KW-0520">NAD</keyword>
<accession>A0A8J8NWQ2</accession>
<dbReference type="PANTHER" id="PTHR45740">
    <property type="entry name" value="POLY [ADP-RIBOSE] POLYMERASE"/>
    <property type="match status" value="1"/>
</dbReference>
<dbReference type="PROSITE" id="PS51059">
    <property type="entry name" value="PARP_CATALYTIC"/>
    <property type="match status" value="1"/>
</dbReference>
<keyword evidence="4" id="KW-1185">Reference proteome</keyword>
<gene>
    <name evidence="3" type="ORF">FGO68_gene5837</name>
</gene>
<dbReference type="Gene3D" id="3.90.228.10">
    <property type="match status" value="1"/>
</dbReference>
<proteinExistence type="predicted"/>
<dbReference type="OrthoDB" id="6133115at2759"/>
<comment type="caution">
    <text evidence="3">The sequence shown here is derived from an EMBL/GenBank/DDBJ whole genome shotgun (WGS) entry which is preliminary data.</text>
</comment>
<keyword evidence="1" id="KW-0328">Glycosyltransferase</keyword>
<evidence type="ECO:0000256" key="1">
    <source>
        <dbReference type="RuleBase" id="RU362114"/>
    </source>
</evidence>
<feature type="domain" description="PARP catalytic" evidence="2">
    <location>
        <begin position="56"/>
        <end position="251"/>
    </location>
</feature>
<dbReference type="EC" id="2.4.2.-" evidence="1"/>
<dbReference type="InterPro" id="IPR051712">
    <property type="entry name" value="ARTD-AVP"/>
</dbReference>